<proteinExistence type="predicted"/>
<sequence>MLLSMPREICYNVYKPKACRREARNRSGEPPAQYARRALPRTFRGFYGAAALFLVFRRTAYARPLAAESFFSRFEQMNFRPVGWGK</sequence>
<dbReference type="AlphaFoldDB" id="A0A328UFS9"/>
<dbReference type="EMBL" id="QLYR01000001">
    <property type="protein sequence ID" value="RAQ30466.1"/>
    <property type="molecule type" value="Genomic_DNA"/>
</dbReference>
<evidence type="ECO:0000313" key="2">
    <source>
        <dbReference type="Proteomes" id="UP000249377"/>
    </source>
</evidence>
<name>A0A328UFS9_9FIRM</name>
<reference evidence="1 2" key="1">
    <citation type="submission" date="2018-06" db="EMBL/GenBank/DDBJ databases">
        <title>Noncontiguous genome sequence of Ruminococcaceae bacterium ASD2818.</title>
        <authorList>
            <person name="Chaplin A.V."/>
            <person name="Sokolova S.R."/>
            <person name="Kochetkova T.O."/>
            <person name="Goltsov A.Y."/>
            <person name="Trofimov D.Y."/>
            <person name="Efimov B.A."/>
        </authorList>
    </citation>
    <scope>NUCLEOTIDE SEQUENCE [LARGE SCALE GENOMIC DNA]</scope>
    <source>
        <strain evidence="1 2">ASD2818</strain>
    </source>
</reference>
<keyword evidence="2" id="KW-1185">Reference proteome</keyword>
<evidence type="ECO:0000313" key="1">
    <source>
        <dbReference type="EMBL" id="RAQ30466.1"/>
    </source>
</evidence>
<organism evidence="1 2">
    <name type="scientific">Hydrogeniiclostridium mannosilyticum</name>
    <dbReference type="NCBI Taxonomy" id="2764322"/>
    <lineage>
        <taxon>Bacteria</taxon>
        <taxon>Bacillati</taxon>
        <taxon>Bacillota</taxon>
        <taxon>Clostridia</taxon>
        <taxon>Eubacteriales</taxon>
        <taxon>Acutalibacteraceae</taxon>
        <taxon>Hydrogeniiclostridium</taxon>
    </lineage>
</organism>
<dbReference type="Proteomes" id="UP000249377">
    <property type="component" value="Unassembled WGS sequence"/>
</dbReference>
<protein>
    <submittedName>
        <fullName evidence="1">Uncharacterized protein</fullName>
    </submittedName>
</protein>
<comment type="caution">
    <text evidence="1">The sequence shown here is derived from an EMBL/GenBank/DDBJ whole genome shotgun (WGS) entry which is preliminary data.</text>
</comment>
<gene>
    <name evidence="1" type="ORF">DPQ25_02905</name>
</gene>
<accession>A0A328UFS9</accession>